<organism evidence="1 2">
    <name type="scientific">Puniceibacterium antarcticum</name>
    <dbReference type="NCBI Taxonomy" id="1206336"/>
    <lineage>
        <taxon>Bacteria</taxon>
        <taxon>Pseudomonadati</taxon>
        <taxon>Pseudomonadota</taxon>
        <taxon>Alphaproteobacteria</taxon>
        <taxon>Rhodobacterales</taxon>
        <taxon>Paracoccaceae</taxon>
        <taxon>Puniceibacterium</taxon>
    </lineage>
</organism>
<dbReference type="EMBL" id="AWWI01000100">
    <property type="protein sequence ID" value="PIL19329.1"/>
    <property type="molecule type" value="Genomic_DNA"/>
</dbReference>
<protein>
    <submittedName>
        <fullName evidence="1">Uncharacterized protein</fullName>
    </submittedName>
</protein>
<keyword evidence="2" id="KW-1185">Reference proteome</keyword>
<sequence>MRDDLAAGVLLELTLPELAMFDHCAVIPKGPRRQAVTQIVDCLKALF</sequence>
<name>A0A2G8RCP5_9RHOB</name>
<comment type="caution">
    <text evidence="1">The sequence shown here is derived from an EMBL/GenBank/DDBJ whole genome shotgun (WGS) entry which is preliminary data.</text>
</comment>
<accession>A0A2G8RCP5</accession>
<evidence type="ECO:0000313" key="1">
    <source>
        <dbReference type="EMBL" id="PIL19329.1"/>
    </source>
</evidence>
<dbReference type="RefSeq" id="WP_180287440.1">
    <property type="nucleotide sequence ID" value="NZ_AWWI01000100.1"/>
</dbReference>
<reference evidence="1 2" key="1">
    <citation type="submission" date="2013-09" db="EMBL/GenBank/DDBJ databases">
        <title>Genome sequencing of Phaeobacter antarcticus sp. nov. SM1211.</title>
        <authorList>
            <person name="Zhang X.-Y."/>
            <person name="Liu C."/>
            <person name="Chen X.-L."/>
            <person name="Xie B.-B."/>
            <person name="Qin Q.-L."/>
            <person name="Rong J.-C."/>
            <person name="Zhang Y.-Z."/>
        </authorList>
    </citation>
    <scope>NUCLEOTIDE SEQUENCE [LARGE SCALE GENOMIC DNA]</scope>
    <source>
        <strain evidence="1 2">SM1211</strain>
    </source>
</reference>
<gene>
    <name evidence="1" type="ORF">P775_14380</name>
</gene>
<proteinExistence type="predicted"/>
<dbReference type="AlphaFoldDB" id="A0A2G8RCP5"/>
<evidence type="ECO:0000313" key="2">
    <source>
        <dbReference type="Proteomes" id="UP000231259"/>
    </source>
</evidence>
<dbReference type="Proteomes" id="UP000231259">
    <property type="component" value="Unassembled WGS sequence"/>
</dbReference>